<organism evidence="2">
    <name type="scientific">Acromyrmex echinatior</name>
    <name type="common">Panamanian leafcutter ant</name>
    <name type="synonym">Acromyrmex octospinosus echinatior</name>
    <dbReference type="NCBI Taxonomy" id="103372"/>
    <lineage>
        <taxon>Eukaryota</taxon>
        <taxon>Metazoa</taxon>
        <taxon>Ecdysozoa</taxon>
        <taxon>Arthropoda</taxon>
        <taxon>Hexapoda</taxon>
        <taxon>Insecta</taxon>
        <taxon>Pterygota</taxon>
        <taxon>Neoptera</taxon>
        <taxon>Endopterygota</taxon>
        <taxon>Hymenoptera</taxon>
        <taxon>Apocrita</taxon>
        <taxon>Aculeata</taxon>
        <taxon>Formicoidea</taxon>
        <taxon>Formicidae</taxon>
        <taxon>Myrmicinae</taxon>
        <taxon>Acromyrmex</taxon>
    </lineage>
</organism>
<proteinExistence type="predicted"/>
<dbReference type="EMBL" id="GL888070">
    <property type="protein sequence ID" value="EGI68231.1"/>
    <property type="molecule type" value="Genomic_DNA"/>
</dbReference>
<evidence type="ECO:0000313" key="2">
    <source>
        <dbReference type="Proteomes" id="UP000007755"/>
    </source>
</evidence>
<sequence length="182" mass="20727">MYVNHPGIPAASNHLSSGTFRLLVAQEQQRMNFKSNINLRSTKLSEKVRCSRNEFERSNVGVTRSRLGEAIECATSKGTFNQRTMAGLKRRRIVMGERERERERVRGAAQEYEALARVQGTAEKCLLPYERIEESSMPSTILQINLQYAEQARWAQWLGGCSQSRDVCRLHKLLLVTVITLA</sequence>
<gene>
    <name evidence="1" type="ORF">G5I_03327</name>
</gene>
<dbReference type="AlphaFoldDB" id="F4WCQ1"/>
<dbReference type="Proteomes" id="UP000007755">
    <property type="component" value="Unassembled WGS sequence"/>
</dbReference>
<reference evidence="1" key="1">
    <citation type="submission" date="2011-02" db="EMBL/GenBank/DDBJ databases">
        <title>The genome of the leaf-cutting ant Acromyrmex echinatior suggests key adaptations to social evolution and fungus farming.</title>
        <authorList>
            <person name="Nygaard S."/>
            <person name="Zhang G."/>
        </authorList>
    </citation>
    <scope>NUCLEOTIDE SEQUENCE</scope>
</reference>
<evidence type="ECO:0000313" key="1">
    <source>
        <dbReference type="EMBL" id="EGI68231.1"/>
    </source>
</evidence>
<name>F4WCQ1_ACREC</name>
<protein>
    <submittedName>
        <fullName evidence="1">Uncharacterized protein</fullName>
    </submittedName>
</protein>
<keyword evidence="2" id="KW-1185">Reference proteome</keyword>
<accession>F4WCQ1</accession>
<dbReference type="InParanoid" id="F4WCQ1"/>